<dbReference type="InParanoid" id="A0A517S9V1"/>
<name>A0A517S9V1_9PLAN</name>
<dbReference type="GO" id="GO:0005615">
    <property type="term" value="C:extracellular space"/>
    <property type="evidence" value="ECO:0007669"/>
    <property type="project" value="TreeGrafter"/>
</dbReference>
<evidence type="ECO:0000256" key="2">
    <source>
        <dbReference type="ARBA" id="ARBA00005988"/>
    </source>
</evidence>
<evidence type="ECO:0000256" key="3">
    <source>
        <dbReference type="ARBA" id="ARBA00022670"/>
    </source>
</evidence>
<dbReference type="GO" id="GO:0006508">
    <property type="term" value="P:proteolysis"/>
    <property type="evidence" value="ECO:0007669"/>
    <property type="project" value="UniProtKB-KW"/>
</dbReference>
<dbReference type="EMBL" id="CP036271">
    <property type="protein sequence ID" value="QDT52908.1"/>
    <property type="molecule type" value="Genomic_DNA"/>
</dbReference>
<dbReference type="CDD" id="cd06240">
    <property type="entry name" value="M14-like"/>
    <property type="match status" value="1"/>
</dbReference>
<dbReference type="PANTHER" id="PTHR11705">
    <property type="entry name" value="PROTEASE FAMILY M14 CARBOXYPEPTIDASE A,B"/>
    <property type="match status" value="1"/>
</dbReference>
<reference evidence="8 9" key="1">
    <citation type="submission" date="2019-02" db="EMBL/GenBank/DDBJ databases">
        <title>Deep-cultivation of Planctomycetes and their phenomic and genomic characterization uncovers novel biology.</title>
        <authorList>
            <person name="Wiegand S."/>
            <person name="Jogler M."/>
            <person name="Boedeker C."/>
            <person name="Pinto D."/>
            <person name="Vollmers J."/>
            <person name="Rivas-Marin E."/>
            <person name="Kohn T."/>
            <person name="Peeters S.H."/>
            <person name="Heuer A."/>
            <person name="Rast P."/>
            <person name="Oberbeckmann S."/>
            <person name="Bunk B."/>
            <person name="Jeske O."/>
            <person name="Meyerdierks A."/>
            <person name="Storesund J.E."/>
            <person name="Kallscheuer N."/>
            <person name="Luecker S."/>
            <person name="Lage O.M."/>
            <person name="Pohl T."/>
            <person name="Merkel B.J."/>
            <person name="Hornburger P."/>
            <person name="Mueller R.-W."/>
            <person name="Bruemmer F."/>
            <person name="Labrenz M."/>
            <person name="Spormann A.M."/>
            <person name="Op den Camp H."/>
            <person name="Overmann J."/>
            <person name="Amann R."/>
            <person name="Jetten M.S.M."/>
            <person name="Mascher T."/>
            <person name="Medema M.H."/>
            <person name="Devos D.P."/>
            <person name="Kaster A.-K."/>
            <person name="Ovreas L."/>
            <person name="Rohde M."/>
            <person name="Galperin M.Y."/>
            <person name="Jogler C."/>
        </authorList>
    </citation>
    <scope>NUCLEOTIDE SEQUENCE [LARGE SCALE GENOMIC DNA]</scope>
    <source>
        <strain evidence="8 9">Pan44</strain>
    </source>
</reference>
<evidence type="ECO:0000256" key="4">
    <source>
        <dbReference type="ARBA" id="ARBA00022801"/>
    </source>
</evidence>
<dbReference type="PANTHER" id="PTHR11705:SF143">
    <property type="entry name" value="SLL0236 PROTEIN"/>
    <property type="match status" value="1"/>
</dbReference>
<evidence type="ECO:0000313" key="8">
    <source>
        <dbReference type="EMBL" id="QDT52908.1"/>
    </source>
</evidence>
<organism evidence="8 9">
    <name type="scientific">Caulifigura coniformis</name>
    <dbReference type="NCBI Taxonomy" id="2527983"/>
    <lineage>
        <taxon>Bacteria</taxon>
        <taxon>Pseudomonadati</taxon>
        <taxon>Planctomycetota</taxon>
        <taxon>Planctomycetia</taxon>
        <taxon>Planctomycetales</taxon>
        <taxon>Planctomycetaceae</taxon>
        <taxon>Caulifigura</taxon>
    </lineage>
</organism>
<dbReference type="Gene3D" id="3.40.630.10">
    <property type="entry name" value="Zn peptidases"/>
    <property type="match status" value="1"/>
</dbReference>
<dbReference type="SUPFAM" id="SSF52317">
    <property type="entry name" value="Class I glutamine amidotransferase-like"/>
    <property type="match status" value="1"/>
</dbReference>
<feature type="domain" description="Peptidase M14" evidence="7">
    <location>
        <begin position="68"/>
        <end position="289"/>
    </location>
</feature>
<dbReference type="GO" id="GO:0008270">
    <property type="term" value="F:zinc ion binding"/>
    <property type="evidence" value="ECO:0007669"/>
    <property type="project" value="InterPro"/>
</dbReference>
<protein>
    <submittedName>
        <fullName evidence="8">Zinc carboxypeptidase</fullName>
    </submittedName>
</protein>
<keyword evidence="8" id="KW-0121">Carboxypeptidase</keyword>
<dbReference type="KEGG" id="ccos:Pan44_09210"/>
<evidence type="ECO:0000313" key="9">
    <source>
        <dbReference type="Proteomes" id="UP000315700"/>
    </source>
</evidence>
<evidence type="ECO:0000256" key="5">
    <source>
        <dbReference type="ARBA" id="ARBA00022833"/>
    </source>
</evidence>
<dbReference type="GO" id="GO:0004181">
    <property type="term" value="F:metallocarboxypeptidase activity"/>
    <property type="evidence" value="ECO:0007669"/>
    <property type="project" value="InterPro"/>
</dbReference>
<dbReference type="Proteomes" id="UP000315700">
    <property type="component" value="Chromosome"/>
</dbReference>
<keyword evidence="3" id="KW-0645">Protease</keyword>
<dbReference type="InterPro" id="IPR000834">
    <property type="entry name" value="Peptidase_M14"/>
</dbReference>
<comment type="cofactor">
    <cofactor evidence="1">
        <name>Zn(2+)</name>
        <dbReference type="ChEBI" id="CHEBI:29105"/>
    </cofactor>
</comment>
<comment type="similarity">
    <text evidence="2">Belongs to the peptidase M14 family.</text>
</comment>
<keyword evidence="5" id="KW-0862">Zinc</keyword>
<evidence type="ECO:0000256" key="1">
    <source>
        <dbReference type="ARBA" id="ARBA00001947"/>
    </source>
</evidence>
<dbReference type="Pfam" id="PF00246">
    <property type="entry name" value="Peptidase_M14"/>
    <property type="match status" value="1"/>
</dbReference>
<evidence type="ECO:0000259" key="7">
    <source>
        <dbReference type="Pfam" id="PF00246"/>
    </source>
</evidence>
<proteinExistence type="inferred from homology"/>
<keyword evidence="9" id="KW-1185">Reference proteome</keyword>
<keyword evidence="4" id="KW-0378">Hydrolase</keyword>
<keyword evidence="6" id="KW-0482">Metalloprotease</keyword>
<dbReference type="AlphaFoldDB" id="A0A517S9V1"/>
<dbReference type="InterPro" id="IPR029062">
    <property type="entry name" value="Class_I_gatase-like"/>
</dbReference>
<accession>A0A517S9V1</accession>
<evidence type="ECO:0000256" key="6">
    <source>
        <dbReference type="ARBA" id="ARBA00023049"/>
    </source>
</evidence>
<sequence length="852" mass="94146">MDRRPPHLPHLMRCSIATLFFLSGLLAGTASYSDEPVATARPLSPEEFLGRPIGTDFQLADWTMVSGYYRKLDEQSPRVIVESPGKTTEGRDFLIAIISSEENLARLPQIKAANKAIADPRGRTAAEKKNAIDEGKVTLFITPTMHSTEVAATEMAMHLAWQLATSNEEPFKSARENAVIVITPSLNPDGVDHVVSWYRENAYTPFEGSGMTKLYQYYTGHDNNRDWFMLTQNESRILTKLLYQEWFPQILWDVHQQGNSKERFFVPPYRDPLNPNIDPGIVAATNLIGTRAAMDLNREGLAGVATGVSYDAWWNGGNRSVPCRHNIIGILTEAASARLGSPIFQEPSSLKAPVEGAPYQPSNQFVNPWPGGWWRLKDIHAYELAFARSLMGSINREPEFWRKNAMEAAERSIAAGKKGGPRAWLIPSDNRDLGATRRLLDSLMLAGVEVGVSSSPFKADGIEYPPGTIVIWRDQPYGNYVKDLFELQVFPSGTKPYDVSGWTLPLLMGVRRVAVANDFQVATQLATRATDAMKSFHGPSTPNGRGALSLSDSDTWVKLVQGLQQGQTFQYAYGANEGSLLPGSSELKTGARPIRRLPRIGVYAPWSSSMDEGWLRWVLDHFRIPFVTVRNEMLRAGHVGEQIDVLIIPDVSATELDHGRKQGSIAAPLAEGLAPEGSLAVKEFVRKGGTLVAFDGSCHWAIELFQLPLKNVLKEPGARDFSCPGSVLRGVVKPHPWTAGLPDDVALFFSGSVGWNVMSKSERDAANRIEATVSTLLEYAPTQLLLSGYISHPKALEGSSAWVHIPMEQGQIHLFGFRPHYRGWSQATFHLLFRAILLSPSATRALETPTNH</sequence>
<gene>
    <name evidence="8" type="ORF">Pan44_09210</name>
</gene>
<dbReference type="SUPFAM" id="SSF53187">
    <property type="entry name" value="Zn-dependent exopeptidases"/>
    <property type="match status" value="1"/>
</dbReference>